<feature type="compositionally biased region" description="Polar residues" evidence="1">
    <location>
        <begin position="189"/>
        <end position="200"/>
    </location>
</feature>
<dbReference type="PANTHER" id="PTHR36304:SF4">
    <property type="entry name" value="DUF4388 DOMAIN-CONTAINING PROTEIN"/>
    <property type="match status" value="1"/>
</dbReference>
<feature type="region of interest" description="Disordered" evidence="1">
    <location>
        <begin position="180"/>
        <end position="200"/>
    </location>
</feature>
<dbReference type="InterPro" id="IPR025497">
    <property type="entry name" value="PatA-like_N"/>
</dbReference>
<evidence type="ECO:0000313" key="3">
    <source>
        <dbReference type="EMBL" id="OGD74287.1"/>
    </source>
</evidence>
<name>A0A1F5F3R0_9BACT</name>
<proteinExistence type="predicted"/>
<reference evidence="3 4" key="1">
    <citation type="journal article" date="2016" name="Nat. Commun.">
        <title>Thousands of microbial genomes shed light on interconnected biogeochemical processes in an aquifer system.</title>
        <authorList>
            <person name="Anantharaman K."/>
            <person name="Brown C.T."/>
            <person name="Hug L.A."/>
            <person name="Sharon I."/>
            <person name="Castelle C.J."/>
            <person name="Probst A.J."/>
            <person name="Thomas B.C."/>
            <person name="Singh A."/>
            <person name="Wilkins M.J."/>
            <person name="Karaoz U."/>
            <person name="Brodie E.L."/>
            <person name="Williams K.H."/>
            <person name="Hubbard S.S."/>
            <person name="Banfield J.F."/>
        </authorList>
    </citation>
    <scope>NUCLEOTIDE SEQUENCE [LARGE SCALE GENOMIC DNA]</scope>
</reference>
<dbReference type="STRING" id="1817816.A2Y64_03620"/>
<sequence>MAFDGDLKSFSLSDILQMLQMGKRTGALSIRHGEEIGTLYFRKGELVHATYKNLTGEEAAYSLLNWKAGRFRFDTTIYPTRRSIEISATNLILEAARRSDELADLQTELPPPDTVLHFANVAGKVDDIHLSADEWKVLSLVDGRRSIAAICADSEIDEVSTLQIIEKLLGIGLLQRLGGDPSLGEEGPPTTSTDWEQPPL</sequence>
<dbReference type="EMBL" id="MFAF01000104">
    <property type="protein sequence ID" value="OGD74287.1"/>
    <property type="molecule type" value="Genomic_DNA"/>
</dbReference>
<feature type="domain" description="PatA-like N-terminal" evidence="2">
    <location>
        <begin position="5"/>
        <end position="102"/>
    </location>
</feature>
<comment type="caution">
    <text evidence="3">The sequence shown here is derived from an EMBL/GenBank/DDBJ whole genome shotgun (WGS) entry which is preliminary data.</text>
</comment>
<evidence type="ECO:0000313" key="4">
    <source>
        <dbReference type="Proteomes" id="UP000177187"/>
    </source>
</evidence>
<dbReference type="Pfam" id="PF14332">
    <property type="entry name" value="DUF4388"/>
    <property type="match status" value="1"/>
</dbReference>
<dbReference type="Proteomes" id="UP000177187">
    <property type="component" value="Unassembled WGS sequence"/>
</dbReference>
<dbReference type="PANTHER" id="PTHR36304">
    <property type="entry name" value="DOMAIN GTPASE-ACTIVATING PROTEIN, PUTATIVE-RELATED-RELATED"/>
    <property type="match status" value="1"/>
</dbReference>
<accession>A0A1F5F3R0</accession>
<protein>
    <recommendedName>
        <fullName evidence="2">PatA-like N-terminal domain-containing protein</fullName>
    </recommendedName>
</protein>
<organism evidence="3 4">
    <name type="scientific">Candidatus Coatesbacteria bacterium RBG_13_66_14</name>
    <dbReference type="NCBI Taxonomy" id="1817816"/>
    <lineage>
        <taxon>Bacteria</taxon>
        <taxon>Candidatus Coatesiibacteriota</taxon>
    </lineage>
</organism>
<evidence type="ECO:0000256" key="1">
    <source>
        <dbReference type="SAM" id="MobiDB-lite"/>
    </source>
</evidence>
<evidence type="ECO:0000259" key="2">
    <source>
        <dbReference type="Pfam" id="PF14332"/>
    </source>
</evidence>
<gene>
    <name evidence="3" type="ORF">A2Y64_03620</name>
</gene>
<dbReference type="AlphaFoldDB" id="A0A1F5F3R0"/>